<name>A0A8K1CL89_PYTOL</name>
<proteinExistence type="predicted"/>
<reference evidence="1" key="1">
    <citation type="submission" date="2019-03" db="EMBL/GenBank/DDBJ databases">
        <title>Long read genome sequence of the mycoparasitic Pythium oligandrum ATCC 38472 isolated from sugarbeet rhizosphere.</title>
        <authorList>
            <person name="Gaulin E."/>
        </authorList>
    </citation>
    <scope>NUCLEOTIDE SEQUENCE</scope>
    <source>
        <strain evidence="1">ATCC 38472_TT</strain>
    </source>
</reference>
<evidence type="ECO:0000313" key="1">
    <source>
        <dbReference type="EMBL" id="TMW64347.1"/>
    </source>
</evidence>
<protein>
    <submittedName>
        <fullName evidence="1">Uncharacterized protein</fullName>
    </submittedName>
</protein>
<dbReference type="EMBL" id="SPLM01000040">
    <property type="protein sequence ID" value="TMW64347.1"/>
    <property type="molecule type" value="Genomic_DNA"/>
</dbReference>
<sequence>MSKEFTLEEIRRLADTNPEKLAQEYKAARAATADLADRARAGLLARNANPPTTKFTQWVDGYARRNIYTGSCRPIVHMMLIVGATGVGVEWWCHHRHVNALKHAAADKHEDKHH</sequence>
<organism evidence="1 2">
    <name type="scientific">Pythium oligandrum</name>
    <name type="common">Mycoparasitic fungus</name>
    <dbReference type="NCBI Taxonomy" id="41045"/>
    <lineage>
        <taxon>Eukaryota</taxon>
        <taxon>Sar</taxon>
        <taxon>Stramenopiles</taxon>
        <taxon>Oomycota</taxon>
        <taxon>Peronosporomycetes</taxon>
        <taxon>Pythiales</taxon>
        <taxon>Pythiaceae</taxon>
        <taxon>Pythium</taxon>
    </lineage>
</organism>
<dbReference type="AlphaFoldDB" id="A0A8K1CL89"/>
<accession>A0A8K1CL89</accession>
<keyword evidence="2" id="KW-1185">Reference proteome</keyword>
<gene>
    <name evidence="1" type="ORF">Poli38472_012969</name>
</gene>
<comment type="caution">
    <text evidence="1">The sequence shown here is derived from an EMBL/GenBank/DDBJ whole genome shotgun (WGS) entry which is preliminary data.</text>
</comment>
<dbReference type="Proteomes" id="UP000794436">
    <property type="component" value="Unassembled WGS sequence"/>
</dbReference>
<dbReference type="OrthoDB" id="71283at2759"/>
<evidence type="ECO:0000313" key="2">
    <source>
        <dbReference type="Proteomes" id="UP000794436"/>
    </source>
</evidence>